<evidence type="ECO:0000313" key="1">
    <source>
        <dbReference type="EMBL" id="OQE64975.1"/>
    </source>
</evidence>
<organism evidence="1 2">
    <name type="scientific">Penicillium nalgiovense</name>
    <dbReference type="NCBI Taxonomy" id="60175"/>
    <lineage>
        <taxon>Eukaryota</taxon>
        <taxon>Fungi</taxon>
        <taxon>Dikarya</taxon>
        <taxon>Ascomycota</taxon>
        <taxon>Pezizomycotina</taxon>
        <taxon>Eurotiomycetes</taxon>
        <taxon>Eurotiomycetidae</taxon>
        <taxon>Eurotiales</taxon>
        <taxon>Aspergillaceae</taxon>
        <taxon>Penicillium</taxon>
    </lineage>
</organism>
<dbReference type="EMBL" id="MOOB01000217">
    <property type="protein sequence ID" value="OQE64975.1"/>
    <property type="molecule type" value="Genomic_DNA"/>
</dbReference>
<dbReference type="AlphaFoldDB" id="A0A1V6WQ70"/>
<dbReference type="Proteomes" id="UP000191691">
    <property type="component" value="Unassembled WGS sequence"/>
</dbReference>
<evidence type="ECO:0000313" key="2">
    <source>
        <dbReference type="Proteomes" id="UP000191691"/>
    </source>
</evidence>
<name>A0A1V6WQ70_PENNA</name>
<keyword evidence="2" id="KW-1185">Reference proteome</keyword>
<sequence length="24" mass="2881">MSNSMRELRRTCTILRTGPVCNWR</sequence>
<accession>A0A1V6WQ70</accession>
<comment type="caution">
    <text evidence="1">The sequence shown here is derived from an EMBL/GenBank/DDBJ whole genome shotgun (WGS) entry which is preliminary data.</text>
</comment>
<gene>
    <name evidence="1" type="ORF">PENNAL_c0217G03719</name>
</gene>
<proteinExistence type="predicted"/>
<feature type="non-terminal residue" evidence="1">
    <location>
        <position position="24"/>
    </location>
</feature>
<reference evidence="2" key="1">
    <citation type="journal article" date="2017" name="Nat. Microbiol.">
        <title>Global analysis of biosynthetic gene clusters reveals vast potential of secondary metabolite production in Penicillium species.</title>
        <authorList>
            <person name="Nielsen J.C."/>
            <person name="Grijseels S."/>
            <person name="Prigent S."/>
            <person name="Ji B."/>
            <person name="Dainat J."/>
            <person name="Nielsen K.F."/>
            <person name="Frisvad J.C."/>
            <person name="Workman M."/>
            <person name="Nielsen J."/>
        </authorList>
    </citation>
    <scope>NUCLEOTIDE SEQUENCE [LARGE SCALE GENOMIC DNA]</scope>
    <source>
        <strain evidence="2">IBT 13039</strain>
    </source>
</reference>
<protein>
    <submittedName>
        <fullName evidence="1">Uncharacterized protein</fullName>
    </submittedName>
</protein>